<dbReference type="RefSeq" id="WP_092901185.1">
    <property type="nucleotide sequence ID" value="NZ_FOZS01000001.1"/>
</dbReference>
<keyword evidence="4" id="KW-1185">Reference proteome</keyword>
<proteinExistence type="predicted"/>
<name>A0A1I6PGH5_9EURY</name>
<evidence type="ECO:0000313" key="4">
    <source>
        <dbReference type="Proteomes" id="UP000199199"/>
    </source>
</evidence>
<dbReference type="OrthoDB" id="170079at2157"/>
<keyword evidence="2" id="KW-1133">Transmembrane helix</keyword>
<feature type="transmembrane region" description="Helical" evidence="2">
    <location>
        <begin position="293"/>
        <end position="315"/>
    </location>
</feature>
<evidence type="ECO:0008006" key="5">
    <source>
        <dbReference type="Google" id="ProtNLM"/>
    </source>
</evidence>
<evidence type="ECO:0000313" key="3">
    <source>
        <dbReference type="EMBL" id="SFS39270.1"/>
    </source>
</evidence>
<reference evidence="4" key="1">
    <citation type="submission" date="2016-10" db="EMBL/GenBank/DDBJ databases">
        <authorList>
            <person name="Varghese N."/>
            <person name="Submissions S."/>
        </authorList>
    </citation>
    <scope>NUCLEOTIDE SEQUENCE [LARGE SCALE GENOMIC DNA]</scope>
    <source>
        <strain evidence="4">DSM 22427</strain>
    </source>
</reference>
<keyword evidence="2" id="KW-0472">Membrane</keyword>
<feature type="transmembrane region" description="Helical" evidence="2">
    <location>
        <begin position="262"/>
        <end position="287"/>
    </location>
</feature>
<gene>
    <name evidence="3" type="ORF">SAMN04488556_0538</name>
</gene>
<accession>A0A1I6PGH5</accession>
<feature type="transmembrane region" description="Helical" evidence="2">
    <location>
        <begin position="218"/>
        <end position="241"/>
    </location>
</feature>
<feature type="compositionally biased region" description="Low complexity" evidence="1">
    <location>
        <begin position="98"/>
        <end position="108"/>
    </location>
</feature>
<dbReference type="Proteomes" id="UP000199199">
    <property type="component" value="Unassembled WGS sequence"/>
</dbReference>
<feature type="transmembrane region" description="Helical" evidence="2">
    <location>
        <begin position="141"/>
        <end position="168"/>
    </location>
</feature>
<evidence type="ECO:0000256" key="2">
    <source>
        <dbReference type="SAM" id="Phobius"/>
    </source>
</evidence>
<organism evidence="3 4">
    <name type="scientific">Halostagnicola kamekurae</name>
    <dbReference type="NCBI Taxonomy" id="619731"/>
    <lineage>
        <taxon>Archaea</taxon>
        <taxon>Methanobacteriati</taxon>
        <taxon>Methanobacteriota</taxon>
        <taxon>Stenosarchaea group</taxon>
        <taxon>Halobacteria</taxon>
        <taxon>Halobacteriales</taxon>
        <taxon>Natrialbaceae</taxon>
        <taxon>Halostagnicola</taxon>
    </lineage>
</organism>
<feature type="region of interest" description="Disordered" evidence="1">
    <location>
        <begin position="88"/>
        <end position="121"/>
    </location>
</feature>
<keyword evidence="2" id="KW-0812">Transmembrane</keyword>
<evidence type="ECO:0000256" key="1">
    <source>
        <dbReference type="SAM" id="MobiDB-lite"/>
    </source>
</evidence>
<sequence>MVPTPTEPDEYATDPDGDPNGFWWHVGRITDRLDDLAVFGLVPLLTALLNVSNVRRTLAPNRELSINLEFAFPSTLLDLWSLTTPPEPAPASTGGVYGPPATGPTSPTGGSGFSGGGPTPGGTDLTVDTPFDIVAGLLESIGLAILPLVVIGAIISVVFLGVLEAIYVGGLDRRLEHERIEPIACVLQYAPRLVLYNLLIVGVFAVLVPIVLVAPPLLLLAFPVMILVAYLFYAAPFLFVVDDARFLEAFRRSHGMAVNGGAYFWFAVWHAVTAVVASIVLSILVSIGGPVGLLLAVGLATPLGLVLTAATVSFLRELVELEGQRWTM</sequence>
<dbReference type="AlphaFoldDB" id="A0A1I6PGH5"/>
<feature type="transmembrane region" description="Helical" evidence="2">
    <location>
        <begin position="189"/>
        <end position="212"/>
    </location>
</feature>
<protein>
    <recommendedName>
        <fullName evidence="5">Membrane domain of glycerophosphoryl diester phosphodiesterase</fullName>
    </recommendedName>
</protein>
<dbReference type="EMBL" id="FOZS01000001">
    <property type="protein sequence ID" value="SFS39270.1"/>
    <property type="molecule type" value="Genomic_DNA"/>
</dbReference>
<feature type="compositionally biased region" description="Gly residues" evidence="1">
    <location>
        <begin position="109"/>
        <end position="120"/>
    </location>
</feature>